<dbReference type="AlphaFoldDB" id="A0A367XDK1"/>
<feature type="transmembrane region" description="Helical" evidence="1">
    <location>
        <begin position="85"/>
        <end position="104"/>
    </location>
</feature>
<dbReference type="EMBL" id="JPWH01000005">
    <property type="protein sequence ID" value="RCK51677.1"/>
    <property type="molecule type" value="Genomic_DNA"/>
</dbReference>
<keyword evidence="1" id="KW-1133">Transmembrane helix</keyword>
<dbReference type="Proteomes" id="UP000252517">
    <property type="component" value="Unassembled WGS sequence"/>
</dbReference>
<organism evidence="2 3">
    <name type="scientific">Thalassospira profundimaris</name>
    <dbReference type="NCBI Taxonomy" id="502049"/>
    <lineage>
        <taxon>Bacteria</taxon>
        <taxon>Pseudomonadati</taxon>
        <taxon>Pseudomonadota</taxon>
        <taxon>Alphaproteobacteria</taxon>
        <taxon>Rhodospirillales</taxon>
        <taxon>Thalassospiraceae</taxon>
        <taxon>Thalassospira</taxon>
    </lineage>
</organism>
<name>A0A367XDK1_9PROT</name>
<gene>
    <name evidence="2" type="ORF">TH25_08285</name>
</gene>
<evidence type="ECO:0008006" key="4">
    <source>
        <dbReference type="Google" id="ProtNLM"/>
    </source>
</evidence>
<protein>
    <recommendedName>
        <fullName evidence="4">DNA gyrase subunit B</fullName>
    </recommendedName>
</protein>
<accession>A0A367XDK1</accession>
<comment type="caution">
    <text evidence="2">The sequence shown here is derived from an EMBL/GenBank/DDBJ whole genome shotgun (WGS) entry which is preliminary data.</text>
</comment>
<evidence type="ECO:0000256" key="1">
    <source>
        <dbReference type="SAM" id="Phobius"/>
    </source>
</evidence>
<proteinExistence type="predicted"/>
<feature type="transmembrane region" description="Helical" evidence="1">
    <location>
        <begin position="61"/>
        <end position="79"/>
    </location>
</feature>
<evidence type="ECO:0000313" key="3">
    <source>
        <dbReference type="Proteomes" id="UP000252517"/>
    </source>
</evidence>
<keyword evidence="1" id="KW-0472">Membrane</keyword>
<feature type="transmembrane region" description="Helical" evidence="1">
    <location>
        <begin position="35"/>
        <end position="54"/>
    </location>
</feature>
<reference evidence="2 3" key="1">
    <citation type="submission" date="2014-07" db="EMBL/GenBank/DDBJ databases">
        <title>Draft genome sequence of Thalassospira profundimaris S25-3-2.</title>
        <authorList>
            <person name="Lai Q."/>
            <person name="Shao Z."/>
        </authorList>
    </citation>
    <scope>NUCLEOTIDE SEQUENCE [LARGE SCALE GENOMIC DNA]</scope>
    <source>
        <strain evidence="2 3">S25-3-2</strain>
    </source>
</reference>
<keyword evidence="1" id="KW-0812">Transmembrane</keyword>
<dbReference type="RefSeq" id="WP_114087869.1">
    <property type="nucleotide sequence ID" value="NZ_JPWH01000005.1"/>
</dbReference>
<feature type="transmembrane region" description="Helical" evidence="1">
    <location>
        <begin position="158"/>
        <end position="178"/>
    </location>
</feature>
<sequence>MPWSTPKRILAILLAIIGAAYPVLAYYGLSHFSTRIVLGVLLVLLVARAVLFLVSRKIAAALVTLAVAAIITGISYQTHMQALRMYPVLINLVLAGVFALSLKYPPPVIERFARLRHPDLDDYGIAYTRKLTGVWVAFFVCSAGIATATALWGTLEEWTLYNGFISYVLTGIFFIGEWPVRRWLRRRHENRISGA</sequence>
<evidence type="ECO:0000313" key="2">
    <source>
        <dbReference type="EMBL" id="RCK51677.1"/>
    </source>
</evidence>
<feature type="transmembrane region" description="Helical" evidence="1">
    <location>
        <begin position="133"/>
        <end position="152"/>
    </location>
</feature>
<dbReference type="OrthoDB" id="8537043at2"/>